<dbReference type="PhylomeDB" id="B3RPC8"/>
<dbReference type="GeneID" id="6751215"/>
<dbReference type="SUPFAM" id="SSF48366">
    <property type="entry name" value="Ras GEF"/>
    <property type="match status" value="1"/>
</dbReference>
<dbReference type="GO" id="GO:0005085">
    <property type="term" value="F:guanyl-nucleotide exchange factor activity"/>
    <property type="evidence" value="ECO:0007669"/>
    <property type="project" value="UniProtKB-KW"/>
</dbReference>
<proteinExistence type="predicted"/>
<dbReference type="InterPro" id="IPR001895">
    <property type="entry name" value="RASGEF_cat_dom"/>
</dbReference>
<dbReference type="HOGENOM" id="CLU_1274780_0_0_1"/>
<evidence type="ECO:0000313" key="5">
    <source>
        <dbReference type="Proteomes" id="UP000009022"/>
    </source>
</evidence>
<dbReference type="PANTHER" id="PTHR23113:SF224">
    <property type="entry name" value="RAP GUANINE NUCLEOTIDE EXCHANGE FACTOR 1"/>
    <property type="match status" value="1"/>
</dbReference>
<dbReference type="OMA" id="FIRIMRH"/>
<dbReference type="STRING" id="10228.B3RPC8"/>
<dbReference type="Proteomes" id="UP000009022">
    <property type="component" value="Unassembled WGS sequence"/>
</dbReference>
<dbReference type="Gene3D" id="1.10.840.10">
    <property type="entry name" value="Ras guanine-nucleotide exchange factors catalytic domain"/>
    <property type="match status" value="1"/>
</dbReference>
<keyword evidence="1 2" id="KW-0344">Guanine-nucleotide releasing factor</keyword>
<feature type="non-terminal residue" evidence="4">
    <location>
        <position position="1"/>
    </location>
</feature>
<dbReference type="InterPro" id="IPR008937">
    <property type="entry name" value="Ras-like_GEF"/>
</dbReference>
<gene>
    <name evidence="4" type="ORF">TRIADDRAFT_20966</name>
</gene>
<dbReference type="eggNOG" id="KOG3417">
    <property type="taxonomic scope" value="Eukaryota"/>
</dbReference>
<evidence type="ECO:0000313" key="4">
    <source>
        <dbReference type="EMBL" id="EDV28166.1"/>
    </source>
</evidence>
<sequence length="185" mass="21822">EQITLMDFQQFKKIEIPEILRWGKKQSEKLNPNLTAFTEHFNNISYWIRTCILLEERQQDREKIMGTCIKILKCLRRMNNFNSYLAILSALDCASVRRLDWQKQFTTAIEELSSLIDNTMSFKIYRTALAEAKPPCIPYLGLILQDVTFTILGNPDKLPDGSINFQGRWKLYTIVKDIENFQNWY</sequence>
<dbReference type="OrthoDB" id="25179at2759"/>
<dbReference type="AlphaFoldDB" id="B3RPC8"/>
<dbReference type="CTD" id="6751215"/>
<organism evidence="4 5">
    <name type="scientific">Trichoplax adhaerens</name>
    <name type="common">Trichoplax reptans</name>
    <dbReference type="NCBI Taxonomy" id="10228"/>
    <lineage>
        <taxon>Eukaryota</taxon>
        <taxon>Metazoa</taxon>
        <taxon>Placozoa</taxon>
        <taxon>Uniplacotomia</taxon>
        <taxon>Trichoplacea</taxon>
        <taxon>Trichoplacidae</taxon>
        <taxon>Trichoplax</taxon>
    </lineage>
</organism>
<dbReference type="GO" id="GO:0007264">
    <property type="term" value="P:small GTPase-mediated signal transduction"/>
    <property type="evidence" value="ECO:0007669"/>
    <property type="project" value="InterPro"/>
</dbReference>
<dbReference type="InterPro" id="IPR036964">
    <property type="entry name" value="RASGEF_cat_dom_sf"/>
</dbReference>
<dbReference type="SMART" id="SM00147">
    <property type="entry name" value="RasGEF"/>
    <property type="match status" value="1"/>
</dbReference>
<accession>B3RPC8</accession>
<feature type="domain" description="Ras-GEF" evidence="3">
    <location>
        <begin position="1"/>
        <end position="185"/>
    </location>
</feature>
<dbReference type="RefSeq" id="XP_002110000.1">
    <property type="nucleotide sequence ID" value="XM_002109964.1"/>
</dbReference>
<protein>
    <recommendedName>
        <fullName evidence="3">Ras-GEF domain-containing protein</fullName>
    </recommendedName>
</protein>
<dbReference type="KEGG" id="tad:TRIADDRAFT_20966"/>
<evidence type="ECO:0000256" key="1">
    <source>
        <dbReference type="ARBA" id="ARBA00022658"/>
    </source>
</evidence>
<evidence type="ECO:0000256" key="2">
    <source>
        <dbReference type="PROSITE-ProRule" id="PRU00168"/>
    </source>
</evidence>
<keyword evidence="5" id="KW-1185">Reference proteome</keyword>
<evidence type="ECO:0000259" key="3">
    <source>
        <dbReference type="PROSITE" id="PS50009"/>
    </source>
</evidence>
<dbReference type="PROSITE" id="PS50009">
    <property type="entry name" value="RASGEF_CAT"/>
    <property type="match status" value="1"/>
</dbReference>
<dbReference type="InParanoid" id="B3RPC8"/>
<dbReference type="EMBL" id="DS985242">
    <property type="protein sequence ID" value="EDV28166.1"/>
    <property type="molecule type" value="Genomic_DNA"/>
</dbReference>
<dbReference type="InterPro" id="IPR023578">
    <property type="entry name" value="Ras_GEF_dom_sf"/>
</dbReference>
<reference evidence="4 5" key="1">
    <citation type="journal article" date="2008" name="Nature">
        <title>The Trichoplax genome and the nature of placozoans.</title>
        <authorList>
            <person name="Srivastava M."/>
            <person name="Begovic E."/>
            <person name="Chapman J."/>
            <person name="Putnam N.H."/>
            <person name="Hellsten U."/>
            <person name="Kawashima T."/>
            <person name="Kuo A."/>
            <person name="Mitros T."/>
            <person name="Salamov A."/>
            <person name="Carpenter M.L."/>
            <person name="Signorovitch A.Y."/>
            <person name="Moreno M.A."/>
            <person name="Kamm K."/>
            <person name="Grimwood J."/>
            <person name="Schmutz J."/>
            <person name="Shapiro H."/>
            <person name="Grigoriev I.V."/>
            <person name="Buss L.W."/>
            <person name="Schierwater B."/>
            <person name="Dellaporta S.L."/>
            <person name="Rokhsar D.S."/>
        </authorList>
    </citation>
    <scope>NUCLEOTIDE SEQUENCE [LARGE SCALE GENOMIC DNA]</scope>
    <source>
        <strain evidence="4 5">Grell-BS-1999</strain>
    </source>
</reference>
<name>B3RPC8_TRIAD</name>
<dbReference type="Pfam" id="PF00617">
    <property type="entry name" value="RasGEF"/>
    <property type="match status" value="1"/>
</dbReference>
<dbReference type="PANTHER" id="PTHR23113">
    <property type="entry name" value="GUANINE NUCLEOTIDE EXCHANGE FACTOR"/>
    <property type="match status" value="1"/>
</dbReference>